<dbReference type="STRING" id="181874.A0A409YSQ2"/>
<dbReference type="Pfam" id="PF20415">
    <property type="entry name" value="DUF6699"/>
    <property type="match status" value="1"/>
</dbReference>
<evidence type="ECO:0000256" key="1">
    <source>
        <dbReference type="SAM" id="MobiDB-lite"/>
    </source>
</evidence>
<evidence type="ECO:0000313" key="3">
    <source>
        <dbReference type="EMBL" id="PPR06030.1"/>
    </source>
</evidence>
<feature type="region of interest" description="Disordered" evidence="1">
    <location>
        <begin position="101"/>
        <end position="131"/>
    </location>
</feature>
<accession>A0A409YSQ2</accession>
<name>A0A409YSQ2_9AGAR</name>
<sequence length="479" mass="52533">MYADMPSLVDAPPFIPPPMGAANGGQPGDNGFLSAFPGAARSGPSTPYWPAQATPYSASGPGPAGWPTTPTTPHSYTPAFAPPSAASWSFGGAQPAPPTMGGYVPWVGGGSSPGESWGPRTPAESVHSPWSAPAAAGWGSWGDQPITPSYFGNEVDGNGFPRERERKRSASRHRRNSSAGRARFALAFGDDESDDWTHVSHPGEGLRRSNSQSAAAASFRPPRVSPHATPMHMHRSVSWGNEPQQHIMAAYHAAGMNASLPAYMQGDVYDEHNLAKRPRDWRADYVPRQSIGAGLASLLSKGRSDVRDFSDPVKRTLALHLLYQPSQPPFYWDMTTAPFEASPIQFNLNRPLNSLDMAQLALQPATSNMRLYHPRLPWYIDIVARHTNGITVADVFEQMHRQLHTPILGRHFWNDELGEEERGEITRAFVRRCRGRAEVVQRGVVQLDFLGRKVIFEGLVRGARGMWEMRMSKKNEQGV</sequence>
<feature type="region of interest" description="Disordered" evidence="1">
    <location>
        <begin position="143"/>
        <end position="179"/>
    </location>
</feature>
<dbReference type="InterPro" id="IPR046522">
    <property type="entry name" value="DUF6699"/>
</dbReference>
<feature type="region of interest" description="Disordered" evidence="1">
    <location>
        <begin position="37"/>
        <end position="78"/>
    </location>
</feature>
<dbReference type="EMBL" id="NHTK01000717">
    <property type="protein sequence ID" value="PPR06030.1"/>
    <property type="molecule type" value="Genomic_DNA"/>
</dbReference>
<gene>
    <name evidence="3" type="ORF">CVT24_004700</name>
</gene>
<dbReference type="Proteomes" id="UP000284842">
    <property type="component" value="Unassembled WGS sequence"/>
</dbReference>
<comment type="caution">
    <text evidence="3">The sequence shown here is derived from an EMBL/GenBank/DDBJ whole genome shotgun (WGS) entry which is preliminary data.</text>
</comment>
<feature type="compositionally biased region" description="Low complexity" evidence="1">
    <location>
        <begin position="53"/>
        <end position="78"/>
    </location>
</feature>
<keyword evidence="4" id="KW-1185">Reference proteome</keyword>
<evidence type="ECO:0000313" key="4">
    <source>
        <dbReference type="Proteomes" id="UP000284842"/>
    </source>
</evidence>
<feature type="compositionally biased region" description="Low complexity" evidence="1">
    <location>
        <begin position="209"/>
        <end position="218"/>
    </location>
</feature>
<dbReference type="InParanoid" id="A0A409YSQ2"/>
<evidence type="ECO:0000259" key="2">
    <source>
        <dbReference type="Pfam" id="PF20415"/>
    </source>
</evidence>
<protein>
    <recommendedName>
        <fullName evidence="2">DUF6699 domain-containing protein</fullName>
    </recommendedName>
</protein>
<feature type="domain" description="DUF6699" evidence="2">
    <location>
        <begin position="331"/>
        <end position="464"/>
    </location>
</feature>
<reference evidence="3 4" key="1">
    <citation type="journal article" date="2018" name="Evol. Lett.">
        <title>Horizontal gene cluster transfer increased hallucinogenic mushroom diversity.</title>
        <authorList>
            <person name="Reynolds H.T."/>
            <person name="Vijayakumar V."/>
            <person name="Gluck-Thaler E."/>
            <person name="Korotkin H.B."/>
            <person name="Matheny P.B."/>
            <person name="Slot J.C."/>
        </authorList>
    </citation>
    <scope>NUCLEOTIDE SEQUENCE [LARGE SCALE GENOMIC DNA]</scope>
    <source>
        <strain evidence="3 4">2629</strain>
    </source>
</reference>
<dbReference type="OrthoDB" id="3265169at2759"/>
<proteinExistence type="predicted"/>
<organism evidence="3 4">
    <name type="scientific">Panaeolus cyanescens</name>
    <dbReference type="NCBI Taxonomy" id="181874"/>
    <lineage>
        <taxon>Eukaryota</taxon>
        <taxon>Fungi</taxon>
        <taxon>Dikarya</taxon>
        <taxon>Basidiomycota</taxon>
        <taxon>Agaricomycotina</taxon>
        <taxon>Agaricomycetes</taxon>
        <taxon>Agaricomycetidae</taxon>
        <taxon>Agaricales</taxon>
        <taxon>Agaricineae</taxon>
        <taxon>Galeropsidaceae</taxon>
        <taxon>Panaeolus</taxon>
    </lineage>
</organism>
<dbReference type="AlphaFoldDB" id="A0A409YSQ2"/>
<feature type="region of interest" description="Disordered" evidence="1">
    <location>
        <begin position="192"/>
        <end position="229"/>
    </location>
</feature>